<dbReference type="InterPro" id="IPR025715">
    <property type="entry name" value="FoP_C"/>
</dbReference>
<evidence type="ECO:0000313" key="5">
    <source>
        <dbReference type="Proteomes" id="UP000242913"/>
    </source>
</evidence>
<evidence type="ECO:0000256" key="1">
    <source>
        <dbReference type="ARBA" id="ARBA00022884"/>
    </source>
</evidence>
<dbReference type="OrthoDB" id="1049195at2759"/>
<dbReference type="GO" id="GO:0006406">
    <property type="term" value="P:mRNA export from nucleus"/>
    <property type="evidence" value="ECO:0007669"/>
    <property type="project" value="TreeGrafter"/>
</dbReference>
<dbReference type="Proteomes" id="UP000242913">
    <property type="component" value="Unassembled WGS sequence"/>
</dbReference>
<accession>A0A238C461</accession>
<dbReference type="InterPro" id="IPR035979">
    <property type="entry name" value="RBD_domain_sf"/>
</dbReference>
<name>A0A238C461_9BILA</name>
<evidence type="ECO:0000259" key="3">
    <source>
        <dbReference type="SMART" id="SM01218"/>
    </source>
</evidence>
<dbReference type="InterPro" id="IPR051229">
    <property type="entry name" value="ALYREF_mRNA_export"/>
</dbReference>
<evidence type="ECO:0000313" key="4">
    <source>
        <dbReference type="EMBL" id="OZC11946.1"/>
    </source>
</evidence>
<feature type="domain" description="Chromatin target of PRMT1 protein C-terminal" evidence="3">
    <location>
        <begin position="139"/>
        <end position="208"/>
    </location>
</feature>
<dbReference type="GO" id="GO:0005634">
    <property type="term" value="C:nucleus"/>
    <property type="evidence" value="ECO:0007669"/>
    <property type="project" value="TreeGrafter"/>
</dbReference>
<dbReference type="Pfam" id="PF13865">
    <property type="entry name" value="FoP_duplication"/>
    <property type="match status" value="1"/>
</dbReference>
<reference evidence="4 5" key="1">
    <citation type="submission" date="2015-12" db="EMBL/GenBank/DDBJ databases">
        <title>Draft genome of the nematode, Onchocerca flexuosa.</title>
        <authorList>
            <person name="Mitreva M."/>
        </authorList>
    </citation>
    <scope>NUCLEOTIDE SEQUENCE [LARGE SCALE GENOMIC DNA]</scope>
    <source>
        <strain evidence="4">Red Deer</strain>
    </source>
</reference>
<dbReference type="AlphaFoldDB" id="A0A238C461"/>
<dbReference type="EMBL" id="KZ269979">
    <property type="protein sequence ID" value="OZC11946.1"/>
    <property type="molecule type" value="Genomic_DNA"/>
</dbReference>
<keyword evidence="1" id="KW-0694">RNA-binding</keyword>
<feature type="region of interest" description="Disordered" evidence="2">
    <location>
        <begin position="171"/>
        <end position="192"/>
    </location>
</feature>
<dbReference type="SMART" id="SM01218">
    <property type="entry name" value="FoP_duplication"/>
    <property type="match status" value="1"/>
</dbReference>
<organism evidence="4 5">
    <name type="scientific">Onchocerca flexuosa</name>
    <dbReference type="NCBI Taxonomy" id="387005"/>
    <lineage>
        <taxon>Eukaryota</taxon>
        <taxon>Metazoa</taxon>
        <taxon>Ecdysozoa</taxon>
        <taxon>Nematoda</taxon>
        <taxon>Chromadorea</taxon>
        <taxon>Rhabditida</taxon>
        <taxon>Spirurina</taxon>
        <taxon>Spiruromorpha</taxon>
        <taxon>Filarioidea</taxon>
        <taxon>Onchocercidae</taxon>
        <taxon>Onchocerca</taxon>
    </lineage>
</organism>
<gene>
    <name evidence="4" type="ORF">X798_01127</name>
</gene>
<proteinExistence type="predicted"/>
<protein>
    <recommendedName>
        <fullName evidence="3">Chromatin target of PRMT1 protein C-terminal domain-containing protein</fullName>
    </recommendedName>
</protein>
<evidence type="ECO:0000256" key="2">
    <source>
        <dbReference type="SAM" id="MobiDB-lite"/>
    </source>
</evidence>
<dbReference type="PANTHER" id="PTHR19965:SF82">
    <property type="entry name" value="THO COMPLEX SUBUNIT 4"/>
    <property type="match status" value="1"/>
</dbReference>
<keyword evidence="5" id="KW-1185">Reference proteome</keyword>
<sequence>MSVNDLISLSLDEIIARGGPKFRVNRRPGTIRRGGVRGFRGGVRRIPVITNRRPKGDFRLNNLKRDANMCIVNISNLGPMELFAEHPYEDVAVQYESDGSPSGTAVVIFKRFEDGMKLKRQFTGVRLDGKLMDLFVLTKNDFMRGVSQGRVTKRGTRGSVRFGSNNLRTKRRGGGFGRSRNISRKPQVTTEELDRELDAYMRSSKHPKVSAP</sequence>
<dbReference type="GO" id="GO:0003729">
    <property type="term" value="F:mRNA binding"/>
    <property type="evidence" value="ECO:0007669"/>
    <property type="project" value="TreeGrafter"/>
</dbReference>
<dbReference type="PANTHER" id="PTHR19965">
    <property type="entry name" value="RNA AND EXPORT FACTOR BINDING PROTEIN"/>
    <property type="match status" value="1"/>
</dbReference>
<dbReference type="SUPFAM" id="SSF54928">
    <property type="entry name" value="RNA-binding domain, RBD"/>
    <property type="match status" value="1"/>
</dbReference>